<evidence type="ECO:0000313" key="3">
    <source>
        <dbReference type="Proteomes" id="UP000012040"/>
    </source>
</evidence>
<evidence type="ECO:0000313" key="2">
    <source>
        <dbReference type="EMBL" id="AGH95606.1"/>
    </source>
</evidence>
<keyword evidence="1" id="KW-0472">Membrane</keyword>
<sequence>MYDRRVNESKLIFYGQEQDIRQHMLYVMNFVEVRPVEDNKSGFFIQENRYGQLDLKKIDVDYNFEQEVGAVLLYRYLSEAEKEKISSQDSLKRYYVLSHKHFDLSYLEELGIAATQTIILCGHLNSTALKDRQYISRQFKTKNISILKMPAIKTQKVKTKTVGLPLIFLLFLKFFVNPINEAKGFFERVKHSNVRLVYRFFELLSFLGFVCKAIIWKYILIFLGGLWKTLNYGFVLVKIVAIKIAYGVRHLLLMMGFKSFGIFIDSYHAFVRVWDRFMDVFVYKFLYRIYFNYIFKGTLFLYHQVLVKSINFIFYKIILGTWAFFKIYIWNFIFYKVFMNIWAFLKVYIWNFIFYKIIMNTWSYLKLHVWNFLYYKVGYFLYYRVFYYLYFVLITGAINFIKYDIRHFFLMCLYKGYGLIYDLSTFLYRITKLYLLYPIRKVYWFCNYQYNTRVKRLMK</sequence>
<dbReference type="STRING" id="1184267.A11Q_1390"/>
<feature type="transmembrane region" description="Helical" evidence="1">
    <location>
        <begin position="385"/>
        <end position="401"/>
    </location>
</feature>
<gene>
    <name evidence="2" type="ORF">A11Q_1390</name>
</gene>
<proteinExistence type="predicted"/>
<feature type="transmembrane region" description="Helical" evidence="1">
    <location>
        <begin position="285"/>
        <end position="306"/>
    </location>
</feature>
<name>M4VC51_9BACT</name>
<protein>
    <submittedName>
        <fullName evidence="2">Uncharacterized protein</fullName>
    </submittedName>
</protein>
<keyword evidence="1" id="KW-0812">Transmembrane</keyword>
<feature type="transmembrane region" description="Helical" evidence="1">
    <location>
        <begin position="347"/>
        <end position="365"/>
    </location>
</feature>
<dbReference type="Proteomes" id="UP000012040">
    <property type="component" value="Chromosome"/>
</dbReference>
<evidence type="ECO:0000256" key="1">
    <source>
        <dbReference type="SAM" id="Phobius"/>
    </source>
</evidence>
<keyword evidence="1" id="KW-1133">Transmembrane helix</keyword>
<organism evidence="2 3">
    <name type="scientific">Pseudobdellovibrio exovorus JSS</name>
    <dbReference type="NCBI Taxonomy" id="1184267"/>
    <lineage>
        <taxon>Bacteria</taxon>
        <taxon>Pseudomonadati</taxon>
        <taxon>Bdellovibrionota</taxon>
        <taxon>Bdellovibrionia</taxon>
        <taxon>Bdellovibrionales</taxon>
        <taxon>Pseudobdellovibrionaceae</taxon>
        <taxon>Pseudobdellovibrio</taxon>
    </lineage>
</organism>
<dbReference type="AlphaFoldDB" id="M4VC51"/>
<reference evidence="2 3" key="1">
    <citation type="journal article" date="2013" name="ISME J.">
        <title>By their genes ye shall know them: genomic signatures of predatory bacteria.</title>
        <authorList>
            <person name="Pasternak Z."/>
            <person name="Pietrokovski S."/>
            <person name="Rotem O."/>
            <person name="Gophna U."/>
            <person name="Lurie-Weinberger M.N."/>
            <person name="Jurkevitch E."/>
        </authorList>
    </citation>
    <scope>NUCLEOTIDE SEQUENCE [LARGE SCALE GENOMIC DNA]</scope>
    <source>
        <strain evidence="2 3">JSS</strain>
    </source>
</reference>
<feature type="transmembrane region" description="Helical" evidence="1">
    <location>
        <begin position="312"/>
        <end position="335"/>
    </location>
</feature>
<dbReference type="PATRIC" id="fig|1184267.3.peg.1408"/>
<keyword evidence="3" id="KW-1185">Reference proteome</keyword>
<accession>M4VC51</accession>
<dbReference type="KEGG" id="bex:A11Q_1390"/>
<feature type="transmembrane region" description="Helical" evidence="1">
    <location>
        <begin position="200"/>
        <end position="223"/>
    </location>
</feature>
<dbReference type="HOGENOM" id="CLU_595380_0_0_7"/>
<dbReference type="EMBL" id="CP003537">
    <property type="protein sequence ID" value="AGH95606.1"/>
    <property type="molecule type" value="Genomic_DNA"/>
</dbReference>